<sequence length="54" mass="6319">MVTGLAPLGEDPYTKLDEGRLEEDWSPSPEDLRHLEWRVKNEEKKSEALRVRDP</sequence>
<name>A0AAV1R3U0_9ROSI</name>
<proteinExistence type="predicted"/>
<feature type="region of interest" description="Disordered" evidence="1">
    <location>
        <begin position="1"/>
        <end position="28"/>
    </location>
</feature>
<organism evidence="2 3">
    <name type="scientific">Dovyalis caffra</name>
    <dbReference type="NCBI Taxonomy" id="77055"/>
    <lineage>
        <taxon>Eukaryota</taxon>
        <taxon>Viridiplantae</taxon>
        <taxon>Streptophyta</taxon>
        <taxon>Embryophyta</taxon>
        <taxon>Tracheophyta</taxon>
        <taxon>Spermatophyta</taxon>
        <taxon>Magnoliopsida</taxon>
        <taxon>eudicotyledons</taxon>
        <taxon>Gunneridae</taxon>
        <taxon>Pentapetalae</taxon>
        <taxon>rosids</taxon>
        <taxon>fabids</taxon>
        <taxon>Malpighiales</taxon>
        <taxon>Salicaceae</taxon>
        <taxon>Flacourtieae</taxon>
        <taxon>Dovyalis</taxon>
    </lineage>
</organism>
<evidence type="ECO:0000256" key="1">
    <source>
        <dbReference type="SAM" id="MobiDB-lite"/>
    </source>
</evidence>
<comment type="caution">
    <text evidence="2">The sequence shown here is derived from an EMBL/GenBank/DDBJ whole genome shotgun (WGS) entry which is preliminary data.</text>
</comment>
<dbReference type="Proteomes" id="UP001314170">
    <property type="component" value="Unassembled WGS sequence"/>
</dbReference>
<evidence type="ECO:0000313" key="2">
    <source>
        <dbReference type="EMBL" id="CAK7327665.1"/>
    </source>
</evidence>
<dbReference type="EMBL" id="CAWUPB010000858">
    <property type="protein sequence ID" value="CAK7327665.1"/>
    <property type="molecule type" value="Genomic_DNA"/>
</dbReference>
<reference evidence="2 3" key="1">
    <citation type="submission" date="2024-01" db="EMBL/GenBank/DDBJ databases">
        <authorList>
            <person name="Waweru B."/>
        </authorList>
    </citation>
    <scope>NUCLEOTIDE SEQUENCE [LARGE SCALE GENOMIC DNA]</scope>
</reference>
<keyword evidence="3" id="KW-1185">Reference proteome</keyword>
<feature type="compositionally biased region" description="Basic and acidic residues" evidence="1">
    <location>
        <begin position="12"/>
        <end position="23"/>
    </location>
</feature>
<gene>
    <name evidence="2" type="ORF">DCAF_LOCUS5380</name>
</gene>
<dbReference type="AlphaFoldDB" id="A0AAV1R3U0"/>
<accession>A0AAV1R3U0</accession>
<evidence type="ECO:0000313" key="3">
    <source>
        <dbReference type="Proteomes" id="UP001314170"/>
    </source>
</evidence>
<protein>
    <submittedName>
        <fullName evidence="2">Uncharacterized protein</fullName>
    </submittedName>
</protein>